<comment type="caution">
    <text evidence="1">The sequence shown here is derived from an EMBL/GenBank/DDBJ whole genome shotgun (WGS) entry which is preliminary data.</text>
</comment>
<dbReference type="Proteomes" id="UP001239111">
    <property type="component" value="Chromosome 2"/>
</dbReference>
<evidence type="ECO:0000313" key="1">
    <source>
        <dbReference type="EMBL" id="KAJ8679569.1"/>
    </source>
</evidence>
<reference evidence="1" key="1">
    <citation type="submission" date="2023-04" db="EMBL/GenBank/DDBJ databases">
        <title>A chromosome-level genome assembly of the parasitoid wasp Eretmocerus hayati.</title>
        <authorList>
            <person name="Zhong Y."/>
            <person name="Liu S."/>
            <person name="Liu Y."/>
        </authorList>
    </citation>
    <scope>NUCLEOTIDE SEQUENCE</scope>
    <source>
        <strain evidence="1">ZJU_SS_LIU_2023</strain>
    </source>
</reference>
<protein>
    <submittedName>
        <fullName evidence="1">Uncharacterized protein</fullName>
    </submittedName>
</protein>
<keyword evidence="2" id="KW-1185">Reference proteome</keyword>
<proteinExistence type="predicted"/>
<dbReference type="EMBL" id="CM056742">
    <property type="protein sequence ID" value="KAJ8679569.1"/>
    <property type="molecule type" value="Genomic_DNA"/>
</dbReference>
<sequence>MAEEERPAESSDSCKDADKKTSDGPKTSACKLDDDEGSQQSMKLILEDSASPGDADKEPEETIVAKLESELAQAPGNHQDEQEEVGVVGQPEAVSELLQEDELLTESTAVNNLDNLGKKGSALPTDGTNCTEQQPMQADVSERVARWVENATVSTRANSTDSPSLDKDESLKEENNLKKSSGGTDAPAEPQKIDTRTRSGASRRSSAGSRESNGGGEAPAGRGSQKVVTNIIRRSIRW</sequence>
<evidence type="ECO:0000313" key="2">
    <source>
        <dbReference type="Proteomes" id="UP001239111"/>
    </source>
</evidence>
<name>A0ACC2P7L0_9HYME</name>
<gene>
    <name evidence="1" type="ORF">QAD02_015356</name>
</gene>
<organism evidence="1 2">
    <name type="scientific">Eretmocerus hayati</name>
    <dbReference type="NCBI Taxonomy" id="131215"/>
    <lineage>
        <taxon>Eukaryota</taxon>
        <taxon>Metazoa</taxon>
        <taxon>Ecdysozoa</taxon>
        <taxon>Arthropoda</taxon>
        <taxon>Hexapoda</taxon>
        <taxon>Insecta</taxon>
        <taxon>Pterygota</taxon>
        <taxon>Neoptera</taxon>
        <taxon>Endopterygota</taxon>
        <taxon>Hymenoptera</taxon>
        <taxon>Apocrita</taxon>
        <taxon>Proctotrupomorpha</taxon>
        <taxon>Chalcidoidea</taxon>
        <taxon>Aphelinidae</taxon>
        <taxon>Aphelininae</taxon>
        <taxon>Eretmocerus</taxon>
    </lineage>
</organism>
<accession>A0ACC2P7L0</accession>